<gene>
    <name evidence="9" type="ORF">METZ01_LOCUS127126</name>
</gene>
<sequence length="189" mass="21512">MKIDGNQIKVGNILEINSKLWRVLKTQHTQPGKGGAYIQVEMKEIKEGTKMNGRFRSSESVERAILDEKQYQYLYNNDNKFYFMDNINFEQIEIAEDIISESQSKFLKENDNIIIQLHNSIPVSIILPDHVSFKVVESDAVVKGQTAASSYKPALLERNIKTSVPPFIEIGDEVIINTSDASYVEKAKK</sequence>
<dbReference type="InterPro" id="IPR015365">
    <property type="entry name" value="Elong-fact-P_C"/>
</dbReference>
<dbReference type="PANTHER" id="PTHR30053:SF14">
    <property type="entry name" value="TRANSLATION ELONGATION FACTOR KOW-LIKE DOMAIN-CONTAINING PROTEIN"/>
    <property type="match status" value="1"/>
</dbReference>
<dbReference type="PANTHER" id="PTHR30053">
    <property type="entry name" value="ELONGATION FACTOR P"/>
    <property type="match status" value="1"/>
</dbReference>
<feature type="domain" description="Translation elongation factor P/YeiP central" evidence="8">
    <location>
        <begin position="68"/>
        <end position="123"/>
    </location>
</feature>
<dbReference type="SUPFAM" id="SSF50249">
    <property type="entry name" value="Nucleic acid-binding proteins"/>
    <property type="match status" value="2"/>
</dbReference>
<organism evidence="9">
    <name type="scientific">marine metagenome</name>
    <dbReference type="NCBI Taxonomy" id="408172"/>
    <lineage>
        <taxon>unclassified sequences</taxon>
        <taxon>metagenomes</taxon>
        <taxon>ecological metagenomes</taxon>
    </lineage>
</organism>
<accession>A0A381YCF7</accession>
<evidence type="ECO:0000256" key="5">
    <source>
        <dbReference type="ARBA" id="ARBA00022768"/>
    </source>
</evidence>
<dbReference type="CDD" id="cd04470">
    <property type="entry name" value="S1_EF-P_repeat_1"/>
    <property type="match status" value="1"/>
</dbReference>
<dbReference type="SMART" id="SM01185">
    <property type="entry name" value="EFP"/>
    <property type="match status" value="1"/>
</dbReference>
<dbReference type="FunFam" id="2.30.30.30:FF:000003">
    <property type="entry name" value="Elongation factor P"/>
    <property type="match status" value="1"/>
</dbReference>
<dbReference type="Pfam" id="PF08207">
    <property type="entry name" value="EFP_N"/>
    <property type="match status" value="1"/>
</dbReference>
<proteinExistence type="inferred from homology"/>
<dbReference type="FunFam" id="2.40.50.140:FF:000004">
    <property type="entry name" value="Elongation factor P"/>
    <property type="match status" value="1"/>
</dbReference>
<dbReference type="InterPro" id="IPR020599">
    <property type="entry name" value="Transl_elong_fac_P/YeiP"/>
</dbReference>
<dbReference type="PIRSF" id="PIRSF005901">
    <property type="entry name" value="EF-P"/>
    <property type="match status" value="1"/>
</dbReference>
<dbReference type="CDD" id="cd05794">
    <property type="entry name" value="S1_EF-P_repeat_2"/>
    <property type="match status" value="1"/>
</dbReference>
<evidence type="ECO:0000256" key="1">
    <source>
        <dbReference type="ARBA" id="ARBA00004496"/>
    </source>
</evidence>
<dbReference type="EMBL" id="UINC01017815">
    <property type="protein sequence ID" value="SVA74272.1"/>
    <property type="molecule type" value="Genomic_DNA"/>
</dbReference>
<dbReference type="GO" id="GO:0005829">
    <property type="term" value="C:cytosol"/>
    <property type="evidence" value="ECO:0007669"/>
    <property type="project" value="UniProtKB-ARBA"/>
</dbReference>
<dbReference type="UniPathway" id="UPA00345"/>
<dbReference type="AlphaFoldDB" id="A0A381YCF7"/>
<dbReference type="InterPro" id="IPR012340">
    <property type="entry name" value="NA-bd_OB-fold"/>
</dbReference>
<evidence type="ECO:0000259" key="8">
    <source>
        <dbReference type="SMART" id="SM01185"/>
    </source>
</evidence>
<reference evidence="9" key="1">
    <citation type="submission" date="2018-05" db="EMBL/GenBank/DDBJ databases">
        <authorList>
            <person name="Lanie J.A."/>
            <person name="Ng W.-L."/>
            <person name="Kazmierczak K.M."/>
            <person name="Andrzejewski T.M."/>
            <person name="Davidsen T.M."/>
            <person name="Wayne K.J."/>
            <person name="Tettelin H."/>
            <person name="Glass J.I."/>
            <person name="Rusch D."/>
            <person name="Podicherti R."/>
            <person name="Tsui H.-C.T."/>
            <person name="Winkler M.E."/>
        </authorList>
    </citation>
    <scope>NUCLEOTIDE SEQUENCE</scope>
</reference>
<dbReference type="InterPro" id="IPR001059">
    <property type="entry name" value="Transl_elong_P/YeiP_cen"/>
</dbReference>
<protein>
    <recommendedName>
        <fullName evidence="10">Translation elongation factor P/YeiP central domain-containing protein</fullName>
    </recommendedName>
</protein>
<dbReference type="InterPro" id="IPR008991">
    <property type="entry name" value="Translation_prot_SH3-like_sf"/>
</dbReference>
<dbReference type="InterPro" id="IPR014722">
    <property type="entry name" value="Rib_uL2_dom2"/>
</dbReference>
<evidence type="ECO:0000313" key="9">
    <source>
        <dbReference type="EMBL" id="SVA74272.1"/>
    </source>
</evidence>
<keyword evidence="5" id="KW-0251">Elongation factor</keyword>
<keyword evidence="4" id="KW-0963">Cytoplasm</keyword>
<dbReference type="Pfam" id="PF01132">
    <property type="entry name" value="EFP"/>
    <property type="match status" value="1"/>
</dbReference>
<dbReference type="FunFam" id="2.40.50.140:FF:000009">
    <property type="entry name" value="Elongation factor P"/>
    <property type="match status" value="1"/>
</dbReference>
<feature type="domain" description="Elongation factor P C-terminal" evidence="7">
    <location>
        <begin position="131"/>
        <end position="186"/>
    </location>
</feature>
<dbReference type="Gene3D" id="2.30.30.30">
    <property type="match status" value="1"/>
</dbReference>
<comment type="subcellular location">
    <subcellularLocation>
        <location evidence="1">Cytoplasm</location>
    </subcellularLocation>
</comment>
<evidence type="ECO:0000259" key="7">
    <source>
        <dbReference type="SMART" id="SM00841"/>
    </source>
</evidence>
<dbReference type="InterPro" id="IPR013185">
    <property type="entry name" value="Transl_elong_KOW-like"/>
</dbReference>
<dbReference type="Pfam" id="PF09285">
    <property type="entry name" value="Elong-fact-P_C"/>
    <property type="match status" value="1"/>
</dbReference>
<dbReference type="NCBIfam" id="NF001810">
    <property type="entry name" value="PRK00529.1"/>
    <property type="match status" value="1"/>
</dbReference>
<dbReference type="SMART" id="SM00841">
    <property type="entry name" value="Elong-fact-P_C"/>
    <property type="match status" value="1"/>
</dbReference>
<dbReference type="NCBIfam" id="TIGR00038">
    <property type="entry name" value="efp"/>
    <property type="match status" value="1"/>
</dbReference>
<evidence type="ECO:0000256" key="2">
    <source>
        <dbReference type="ARBA" id="ARBA00004815"/>
    </source>
</evidence>
<dbReference type="SUPFAM" id="SSF50104">
    <property type="entry name" value="Translation proteins SH3-like domain"/>
    <property type="match status" value="1"/>
</dbReference>
<dbReference type="HAMAP" id="MF_00141">
    <property type="entry name" value="EF_P"/>
    <property type="match status" value="1"/>
</dbReference>
<dbReference type="InterPro" id="IPR011768">
    <property type="entry name" value="Transl_elongation_fac_P"/>
</dbReference>
<dbReference type="GO" id="GO:0003746">
    <property type="term" value="F:translation elongation factor activity"/>
    <property type="evidence" value="ECO:0007669"/>
    <property type="project" value="UniProtKB-KW"/>
</dbReference>
<comment type="pathway">
    <text evidence="2">Protein biosynthesis; polypeptide chain elongation.</text>
</comment>
<evidence type="ECO:0000256" key="3">
    <source>
        <dbReference type="ARBA" id="ARBA00009479"/>
    </source>
</evidence>
<dbReference type="Gene3D" id="2.40.50.140">
    <property type="entry name" value="Nucleic acid-binding proteins"/>
    <property type="match status" value="2"/>
</dbReference>
<keyword evidence="6" id="KW-0648">Protein biosynthesis</keyword>
<evidence type="ECO:0000256" key="4">
    <source>
        <dbReference type="ARBA" id="ARBA00022490"/>
    </source>
</evidence>
<name>A0A381YCF7_9ZZZZ</name>
<comment type="similarity">
    <text evidence="3">Belongs to the elongation factor P family.</text>
</comment>
<dbReference type="GO" id="GO:0043043">
    <property type="term" value="P:peptide biosynthetic process"/>
    <property type="evidence" value="ECO:0007669"/>
    <property type="project" value="InterPro"/>
</dbReference>
<evidence type="ECO:0000256" key="6">
    <source>
        <dbReference type="ARBA" id="ARBA00022917"/>
    </source>
</evidence>
<evidence type="ECO:0008006" key="10">
    <source>
        <dbReference type="Google" id="ProtNLM"/>
    </source>
</evidence>